<dbReference type="Pfam" id="PF00072">
    <property type="entry name" value="Response_reg"/>
    <property type="match status" value="1"/>
</dbReference>
<keyword evidence="1 2" id="KW-0597">Phosphoprotein</keyword>
<sequence>MITRSIDASYRLSKIMIVDDDAHYLKQVIQLLHPWDFQITPLANPQRFWSLFNQVTPDLIILDIEMPHINGFELCQVLRSHAQWQHLPIVFLSIHADPAKQAQAFALGADDYIIKPIQGKDLASRLLNRLKRCQSGARLHDDCTPYRPQ</sequence>
<feature type="domain" description="Response regulatory" evidence="3">
    <location>
        <begin position="14"/>
        <end position="130"/>
    </location>
</feature>
<proteinExistence type="predicted"/>
<reference evidence="5" key="1">
    <citation type="submission" date="2018-04" db="EMBL/GenBank/DDBJ databases">
        <authorList>
            <person name="Cornet L."/>
        </authorList>
    </citation>
    <scope>NUCLEOTIDE SEQUENCE [LARGE SCALE GENOMIC DNA]</scope>
</reference>
<feature type="modified residue" description="4-aspartylphosphate" evidence="2">
    <location>
        <position position="63"/>
    </location>
</feature>
<dbReference type="InterPro" id="IPR011006">
    <property type="entry name" value="CheY-like_superfamily"/>
</dbReference>
<reference evidence="4 5" key="2">
    <citation type="submission" date="2018-06" db="EMBL/GenBank/DDBJ databases">
        <title>Metagenomic assembly of (sub)arctic Cyanobacteria and their associated microbiome from non-axenic cultures.</title>
        <authorList>
            <person name="Baurain D."/>
        </authorList>
    </citation>
    <scope>NUCLEOTIDE SEQUENCE [LARGE SCALE GENOMIC DNA]</scope>
    <source>
        <strain evidence="4">ULC027bin1</strain>
    </source>
</reference>
<dbReference type="AlphaFoldDB" id="A0A2W4XVG9"/>
<dbReference type="PANTHER" id="PTHR44591:SF3">
    <property type="entry name" value="RESPONSE REGULATORY DOMAIN-CONTAINING PROTEIN"/>
    <property type="match status" value="1"/>
</dbReference>
<comment type="caution">
    <text evidence="4">The sequence shown here is derived from an EMBL/GenBank/DDBJ whole genome shotgun (WGS) entry which is preliminary data.</text>
</comment>
<dbReference type="GO" id="GO:0000160">
    <property type="term" value="P:phosphorelay signal transduction system"/>
    <property type="evidence" value="ECO:0007669"/>
    <property type="project" value="InterPro"/>
</dbReference>
<dbReference type="InterPro" id="IPR001789">
    <property type="entry name" value="Sig_transdc_resp-reg_receiver"/>
</dbReference>
<dbReference type="SMART" id="SM00448">
    <property type="entry name" value="REC"/>
    <property type="match status" value="1"/>
</dbReference>
<dbReference type="InterPro" id="IPR050595">
    <property type="entry name" value="Bact_response_regulator"/>
</dbReference>
<organism evidence="4 5">
    <name type="scientific">Phormidesmis priestleyi</name>
    <dbReference type="NCBI Taxonomy" id="268141"/>
    <lineage>
        <taxon>Bacteria</taxon>
        <taxon>Bacillati</taxon>
        <taxon>Cyanobacteriota</taxon>
        <taxon>Cyanophyceae</taxon>
        <taxon>Leptolyngbyales</taxon>
        <taxon>Leptolyngbyaceae</taxon>
        <taxon>Phormidesmis</taxon>
    </lineage>
</organism>
<evidence type="ECO:0000259" key="3">
    <source>
        <dbReference type="PROSITE" id="PS50110"/>
    </source>
</evidence>
<dbReference type="SUPFAM" id="SSF52172">
    <property type="entry name" value="CheY-like"/>
    <property type="match status" value="1"/>
</dbReference>
<name>A0A2W4XVG9_9CYAN</name>
<dbReference type="Proteomes" id="UP000249794">
    <property type="component" value="Unassembled WGS sequence"/>
</dbReference>
<evidence type="ECO:0000256" key="2">
    <source>
        <dbReference type="PROSITE-ProRule" id="PRU00169"/>
    </source>
</evidence>
<dbReference type="EMBL" id="QBMP01000010">
    <property type="protein sequence ID" value="PZO60377.1"/>
    <property type="molecule type" value="Genomic_DNA"/>
</dbReference>
<evidence type="ECO:0000256" key="1">
    <source>
        <dbReference type="ARBA" id="ARBA00022553"/>
    </source>
</evidence>
<evidence type="ECO:0000313" key="5">
    <source>
        <dbReference type="Proteomes" id="UP000249794"/>
    </source>
</evidence>
<dbReference type="Gene3D" id="3.40.50.2300">
    <property type="match status" value="1"/>
</dbReference>
<dbReference type="CDD" id="cd00156">
    <property type="entry name" value="REC"/>
    <property type="match status" value="1"/>
</dbReference>
<dbReference type="PANTHER" id="PTHR44591">
    <property type="entry name" value="STRESS RESPONSE REGULATOR PROTEIN 1"/>
    <property type="match status" value="1"/>
</dbReference>
<accession>A0A2W4XVG9</accession>
<dbReference type="PROSITE" id="PS50110">
    <property type="entry name" value="RESPONSE_REGULATORY"/>
    <property type="match status" value="1"/>
</dbReference>
<gene>
    <name evidence="4" type="ORF">DCF15_02130</name>
</gene>
<evidence type="ECO:0000313" key="4">
    <source>
        <dbReference type="EMBL" id="PZO60377.1"/>
    </source>
</evidence>
<protein>
    <recommendedName>
        <fullName evidence="3">Response regulatory domain-containing protein</fullName>
    </recommendedName>
</protein>